<dbReference type="EMBL" id="MNCJ02000326">
    <property type="protein sequence ID" value="KAF5780775.1"/>
    <property type="molecule type" value="Genomic_DNA"/>
</dbReference>
<gene>
    <name evidence="1" type="ORF">HanXRQr2_Chr11g0475831</name>
</gene>
<dbReference type="Proteomes" id="UP000215914">
    <property type="component" value="Unassembled WGS sequence"/>
</dbReference>
<comment type="caution">
    <text evidence="1">The sequence shown here is derived from an EMBL/GenBank/DDBJ whole genome shotgun (WGS) entry which is preliminary data.</text>
</comment>
<sequence length="158" mass="17368">MSNPPPPPAVNIKGSLRYHVLLLMQFWISYSISPPSFFILQGSKVPITIPATPAPSQAKGKAPEISATPIEPVIPTSRHQAADQNKFQLPSFISVCDPVPPLAPLFAESFPTPYVPHWKITPSTVVSTPKTARDFMAHALPPSHRFMNFALDQEIFDD</sequence>
<dbReference type="AlphaFoldDB" id="A0A9K3HM42"/>
<protein>
    <submittedName>
        <fullName evidence="1">Uncharacterized protein</fullName>
    </submittedName>
</protein>
<reference evidence="1" key="1">
    <citation type="journal article" date="2017" name="Nature">
        <title>The sunflower genome provides insights into oil metabolism, flowering and Asterid evolution.</title>
        <authorList>
            <person name="Badouin H."/>
            <person name="Gouzy J."/>
            <person name="Grassa C.J."/>
            <person name="Murat F."/>
            <person name="Staton S.E."/>
            <person name="Cottret L."/>
            <person name="Lelandais-Briere C."/>
            <person name="Owens G.L."/>
            <person name="Carrere S."/>
            <person name="Mayjonade B."/>
            <person name="Legrand L."/>
            <person name="Gill N."/>
            <person name="Kane N.C."/>
            <person name="Bowers J.E."/>
            <person name="Hubner S."/>
            <person name="Bellec A."/>
            <person name="Berard A."/>
            <person name="Berges H."/>
            <person name="Blanchet N."/>
            <person name="Boniface M.C."/>
            <person name="Brunel D."/>
            <person name="Catrice O."/>
            <person name="Chaidir N."/>
            <person name="Claudel C."/>
            <person name="Donnadieu C."/>
            <person name="Faraut T."/>
            <person name="Fievet G."/>
            <person name="Helmstetter N."/>
            <person name="King M."/>
            <person name="Knapp S.J."/>
            <person name="Lai Z."/>
            <person name="Le Paslier M.C."/>
            <person name="Lippi Y."/>
            <person name="Lorenzon L."/>
            <person name="Mandel J.R."/>
            <person name="Marage G."/>
            <person name="Marchand G."/>
            <person name="Marquand E."/>
            <person name="Bret-Mestries E."/>
            <person name="Morien E."/>
            <person name="Nambeesan S."/>
            <person name="Nguyen T."/>
            <person name="Pegot-Espagnet P."/>
            <person name="Pouilly N."/>
            <person name="Raftis F."/>
            <person name="Sallet E."/>
            <person name="Schiex T."/>
            <person name="Thomas J."/>
            <person name="Vandecasteele C."/>
            <person name="Vares D."/>
            <person name="Vear F."/>
            <person name="Vautrin S."/>
            <person name="Crespi M."/>
            <person name="Mangin B."/>
            <person name="Burke J.M."/>
            <person name="Salse J."/>
            <person name="Munos S."/>
            <person name="Vincourt P."/>
            <person name="Rieseberg L.H."/>
            <person name="Langlade N.B."/>
        </authorList>
    </citation>
    <scope>NUCLEOTIDE SEQUENCE</scope>
    <source>
        <tissue evidence="1">Leaves</tissue>
    </source>
</reference>
<name>A0A9K3HM42_HELAN</name>
<evidence type="ECO:0000313" key="1">
    <source>
        <dbReference type="EMBL" id="KAF5780775.1"/>
    </source>
</evidence>
<evidence type="ECO:0000313" key="2">
    <source>
        <dbReference type="Proteomes" id="UP000215914"/>
    </source>
</evidence>
<proteinExistence type="predicted"/>
<reference evidence="1" key="2">
    <citation type="submission" date="2020-06" db="EMBL/GenBank/DDBJ databases">
        <title>Helianthus annuus Genome sequencing and assembly Release 2.</title>
        <authorList>
            <person name="Gouzy J."/>
            <person name="Langlade N."/>
            <person name="Munos S."/>
        </authorList>
    </citation>
    <scope>NUCLEOTIDE SEQUENCE</scope>
    <source>
        <tissue evidence="1">Leaves</tissue>
    </source>
</reference>
<accession>A0A9K3HM42</accession>
<keyword evidence="2" id="KW-1185">Reference proteome</keyword>
<organism evidence="1 2">
    <name type="scientific">Helianthus annuus</name>
    <name type="common">Common sunflower</name>
    <dbReference type="NCBI Taxonomy" id="4232"/>
    <lineage>
        <taxon>Eukaryota</taxon>
        <taxon>Viridiplantae</taxon>
        <taxon>Streptophyta</taxon>
        <taxon>Embryophyta</taxon>
        <taxon>Tracheophyta</taxon>
        <taxon>Spermatophyta</taxon>
        <taxon>Magnoliopsida</taxon>
        <taxon>eudicotyledons</taxon>
        <taxon>Gunneridae</taxon>
        <taxon>Pentapetalae</taxon>
        <taxon>asterids</taxon>
        <taxon>campanulids</taxon>
        <taxon>Asterales</taxon>
        <taxon>Asteraceae</taxon>
        <taxon>Asteroideae</taxon>
        <taxon>Heliantheae alliance</taxon>
        <taxon>Heliantheae</taxon>
        <taxon>Helianthus</taxon>
    </lineage>
</organism>
<dbReference type="Gramene" id="mRNA:HanXRQr2_Chr11g0475831">
    <property type="protein sequence ID" value="CDS:HanXRQr2_Chr11g0475831.1"/>
    <property type="gene ID" value="HanXRQr2_Chr11g0475831"/>
</dbReference>